<comment type="caution">
    <text evidence="4">The sequence shown here is derived from an EMBL/GenBank/DDBJ whole genome shotgun (WGS) entry which is preliminary data.</text>
</comment>
<dbReference type="Gene3D" id="3.40.630.30">
    <property type="match status" value="1"/>
</dbReference>
<organism evidence="4 5">
    <name type="scientific">Spelaeicoccus albus</name>
    <dbReference type="NCBI Taxonomy" id="1280376"/>
    <lineage>
        <taxon>Bacteria</taxon>
        <taxon>Bacillati</taxon>
        <taxon>Actinomycetota</taxon>
        <taxon>Actinomycetes</taxon>
        <taxon>Micrococcales</taxon>
        <taxon>Brevibacteriaceae</taxon>
        <taxon>Spelaeicoccus</taxon>
    </lineage>
</organism>
<keyword evidence="2" id="KW-0012">Acyltransferase</keyword>
<protein>
    <submittedName>
        <fullName evidence="4">GNAT superfamily N-acetyltransferase</fullName>
    </submittedName>
</protein>
<sequence length="329" mass="36185">MTDSLTWRALTVADAPALLSLLKRVEVYDADQERITDDELRRSLAMPWIDLTRDSLVGLDRDGNPVAGGLVTSRPGAKTRVRIQLMGCVAPEYRNRGLGRRLLEWQLDRGRGKLAEIRAGSPHAASLPAALSCYAMAAQTDKAQLYRHAGLTPVRYFASMRRRVRDEPCSSALPAGVTLEPWTDGLSEEVRTVHNEVFADHWGSQPHDRASWRKGFIDGEAFRPELSVVAVGPDGTVIGYALNSEYVQDWEEQGYSEGYTDLLGVVAQWRGKGVASALLAETARLCVRRGHPYVALDVDTASPTGADRLYASMGYAPTHTSVCFELDPD</sequence>
<dbReference type="SUPFAM" id="SSF55729">
    <property type="entry name" value="Acyl-CoA N-acyltransferases (Nat)"/>
    <property type="match status" value="2"/>
</dbReference>
<dbReference type="InterPro" id="IPR000182">
    <property type="entry name" value="GNAT_dom"/>
</dbReference>
<keyword evidence="1 4" id="KW-0808">Transferase</keyword>
<dbReference type="InterPro" id="IPR016181">
    <property type="entry name" value="Acyl_CoA_acyltransferase"/>
</dbReference>
<evidence type="ECO:0000256" key="1">
    <source>
        <dbReference type="ARBA" id="ARBA00022679"/>
    </source>
</evidence>
<dbReference type="EMBL" id="JACBZP010000001">
    <property type="protein sequence ID" value="NYI68152.1"/>
    <property type="molecule type" value="Genomic_DNA"/>
</dbReference>
<evidence type="ECO:0000313" key="5">
    <source>
        <dbReference type="Proteomes" id="UP000539111"/>
    </source>
</evidence>
<dbReference type="Pfam" id="PF00583">
    <property type="entry name" value="Acetyltransf_1"/>
    <property type="match status" value="2"/>
</dbReference>
<feature type="domain" description="N-acetyltransferase" evidence="3">
    <location>
        <begin position="5"/>
        <end position="180"/>
    </location>
</feature>
<gene>
    <name evidence="4" type="ORF">BJY26_002458</name>
</gene>
<reference evidence="4 5" key="1">
    <citation type="submission" date="2020-07" db="EMBL/GenBank/DDBJ databases">
        <title>Sequencing the genomes of 1000 actinobacteria strains.</title>
        <authorList>
            <person name="Klenk H.-P."/>
        </authorList>
    </citation>
    <scope>NUCLEOTIDE SEQUENCE [LARGE SCALE GENOMIC DNA]</scope>
    <source>
        <strain evidence="4 5">DSM 26341</strain>
    </source>
</reference>
<dbReference type="RefSeq" id="WP_179428535.1">
    <property type="nucleotide sequence ID" value="NZ_JACBZP010000001.1"/>
</dbReference>
<keyword evidence="5" id="KW-1185">Reference proteome</keyword>
<evidence type="ECO:0000259" key="3">
    <source>
        <dbReference type="PROSITE" id="PS51186"/>
    </source>
</evidence>
<dbReference type="InterPro" id="IPR050680">
    <property type="entry name" value="YpeA/RimI_acetyltransf"/>
</dbReference>
<dbReference type="CDD" id="cd04301">
    <property type="entry name" value="NAT_SF"/>
    <property type="match status" value="2"/>
</dbReference>
<dbReference type="PROSITE" id="PS51186">
    <property type="entry name" value="GNAT"/>
    <property type="match status" value="2"/>
</dbReference>
<dbReference type="Proteomes" id="UP000539111">
    <property type="component" value="Unassembled WGS sequence"/>
</dbReference>
<name>A0A7Z0II93_9MICO</name>
<evidence type="ECO:0000256" key="2">
    <source>
        <dbReference type="ARBA" id="ARBA00023315"/>
    </source>
</evidence>
<evidence type="ECO:0000313" key="4">
    <source>
        <dbReference type="EMBL" id="NYI68152.1"/>
    </source>
</evidence>
<accession>A0A7Z0II93</accession>
<dbReference type="GO" id="GO:0016747">
    <property type="term" value="F:acyltransferase activity, transferring groups other than amino-acyl groups"/>
    <property type="evidence" value="ECO:0007669"/>
    <property type="project" value="InterPro"/>
</dbReference>
<dbReference type="PANTHER" id="PTHR43420">
    <property type="entry name" value="ACETYLTRANSFERASE"/>
    <property type="match status" value="1"/>
</dbReference>
<proteinExistence type="predicted"/>
<dbReference type="AlphaFoldDB" id="A0A7Z0II93"/>
<feature type="domain" description="N-acetyltransferase" evidence="3">
    <location>
        <begin position="177"/>
        <end position="329"/>
    </location>
</feature>